<dbReference type="PANTHER" id="PTHR31859:SF1">
    <property type="entry name" value="TETRATRICOPEPTIDE REPEAT PROTEIN 39C"/>
    <property type="match status" value="1"/>
</dbReference>
<reference evidence="2 3" key="1">
    <citation type="journal article" date="2015" name="Fungal Genet. Biol.">
        <title>Evolution of novel wood decay mechanisms in Agaricales revealed by the genome sequences of Fistulina hepatica and Cylindrobasidium torrendii.</title>
        <authorList>
            <person name="Floudas D."/>
            <person name="Held B.W."/>
            <person name="Riley R."/>
            <person name="Nagy L.G."/>
            <person name="Koehler G."/>
            <person name="Ransdell A.S."/>
            <person name="Younus H."/>
            <person name="Chow J."/>
            <person name="Chiniquy J."/>
            <person name="Lipzen A."/>
            <person name="Tritt A."/>
            <person name="Sun H."/>
            <person name="Haridas S."/>
            <person name="LaButti K."/>
            <person name="Ohm R.A."/>
            <person name="Kues U."/>
            <person name="Blanchette R.A."/>
            <person name="Grigoriev I.V."/>
            <person name="Minto R.E."/>
            <person name="Hibbett D.S."/>
        </authorList>
    </citation>
    <scope>NUCLEOTIDE SEQUENCE [LARGE SCALE GENOMIC DNA]</scope>
    <source>
        <strain evidence="2 3">FP15055 ss-10</strain>
    </source>
</reference>
<accession>A0A0D7BPN5</accession>
<dbReference type="PANTHER" id="PTHR31859">
    <property type="entry name" value="TETRATRICOPEPTIDE REPEAT PROTEIN 39 FAMILY MEMBER"/>
    <property type="match status" value="1"/>
</dbReference>
<sequence>MSTSPSSEALLVSATTGFDQLFANDLEQAKETFKSHLNAKSNRKEEIAFHQLGLGVAAFLEAAFGMEKDKMEVASQALNEAVTSSAAALKSTDNALEYEILHADAILLAGLVSALGETYMGYLSCLYALNNAHGKFTKLYKAVFPNGLEGYKTPSATPAVSRKPSLQSIASTASTSKPPARKSFFSRITGSTLAVPSGPPPALAQGGPVAELVIAGTAFGFGLFNLVFSLLPKGVQSVVGFFGFKHDRKLALEALGVAANRTDVHGVFSGLVLMTYYGVVLLLSGWQANEALILKRYKGVVDRVQGRYPTGTLWVLNRAKILRMAGKSKEAIQVIEEGLKVDSTFRQADTLLVFEYAWLLLAERQYEEAGKQFIRMTELNSWSHPTYIWIACGCSLALGDEAKAKEHWDKLPDLVDQGKKVGGKDLPVEVMIRKKLEFYREKAARRNEDVIKVIKISPAEEMAIFWNTHQRIPKDVADAHILEWASLTPKGGVKSAYIDTILAGSGKPASTTIDDLDTPDELALRSLLLGVVMRTVGEYDDSLALLRDASGTSNIKTSTWITGVSTFEEAVTLLWQADKTAGEDKAAWEKVLKQVETKLDKAMAVSGSATDLSSRLDSRVAMLKDELASKKEKLGIA</sequence>
<keyword evidence="3" id="KW-1185">Reference proteome</keyword>
<gene>
    <name evidence="2" type="ORF">CYLTODRAFT_417906</name>
</gene>
<organism evidence="2 3">
    <name type="scientific">Cylindrobasidium torrendii FP15055 ss-10</name>
    <dbReference type="NCBI Taxonomy" id="1314674"/>
    <lineage>
        <taxon>Eukaryota</taxon>
        <taxon>Fungi</taxon>
        <taxon>Dikarya</taxon>
        <taxon>Basidiomycota</taxon>
        <taxon>Agaricomycotina</taxon>
        <taxon>Agaricomycetes</taxon>
        <taxon>Agaricomycetidae</taxon>
        <taxon>Agaricales</taxon>
        <taxon>Marasmiineae</taxon>
        <taxon>Physalacriaceae</taxon>
        <taxon>Cylindrobasidium</taxon>
    </lineage>
</organism>
<keyword evidence="1" id="KW-1133">Transmembrane helix</keyword>
<keyword evidence="1" id="KW-0812">Transmembrane</keyword>
<dbReference type="Proteomes" id="UP000054007">
    <property type="component" value="Unassembled WGS sequence"/>
</dbReference>
<feature type="transmembrane region" description="Helical" evidence="1">
    <location>
        <begin position="267"/>
        <end position="286"/>
    </location>
</feature>
<dbReference type="Pfam" id="PF10300">
    <property type="entry name" value="Iml2-TPR_39"/>
    <property type="match status" value="1"/>
</dbReference>
<dbReference type="GO" id="GO:0005634">
    <property type="term" value="C:nucleus"/>
    <property type="evidence" value="ECO:0007669"/>
    <property type="project" value="TreeGrafter"/>
</dbReference>
<evidence type="ECO:0008006" key="4">
    <source>
        <dbReference type="Google" id="ProtNLM"/>
    </source>
</evidence>
<dbReference type="InterPro" id="IPR019412">
    <property type="entry name" value="IML2/TPR_39"/>
</dbReference>
<dbReference type="SUPFAM" id="SSF48452">
    <property type="entry name" value="TPR-like"/>
    <property type="match status" value="1"/>
</dbReference>
<dbReference type="InterPro" id="IPR011990">
    <property type="entry name" value="TPR-like_helical_dom_sf"/>
</dbReference>
<dbReference type="OrthoDB" id="2154985at2759"/>
<evidence type="ECO:0000256" key="1">
    <source>
        <dbReference type="SAM" id="Phobius"/>
    </source>
</evidence>
<name>A0A0D7BPN5_9AGAR</name>
<dbReference type="EMBL" id="KN880443">
    <property type="protein sequence ID" value="KIY72518.1"/>
    <property type="molecule type" value="Genomic_DNA"/>
</dbReference>
<dbReference type="Gene3D" id="1.25.40.10">
    <property type="entry name" value="Tetratricopeptide repeat domain"/>
    <property type="match status" value="1"/>
</dbReference>
<keyword evidence="1" id="KW-0472">Membrane</keyword>
<dbReference type="GO" id="GO:0005741">
    <property type="term" value="C:mitochondrial outer membrane"/>
    <property type="evidence" value="ECO:0007669"/>
    <property type="project" value="TreeGrafter"/>
</dbReference>
<dbReference type="GO" id="GO:0005829">
    <property type="term" value="C:cytosol"/>
    <property type="evidence" value="ECO:0007669"/>
    <property type="project" value="TreeGrafter"/>
</dbReference>
<proteinExistence type="predicted"/>
<evidence type="ECO:0000313" key="2">
    <source>
        <dbReference type="EMBL" id="KIY72518.1"/>
    </source>
</evidence>
<protein>
    <recommendedName>
        <fullName evidence="4">Mitochondrial outer membrane protein IML2</fullName>
    </recommendedName>
</protein>
<dbReference type="AlphaFoldDB" id="A0A0D7BPN5"/>
<evidence type="ECO:0000313" key="3">
    <source>
        <dbReference type="Proteomes" id="UP000054007"/>
    </source>
</evidence>